<gene>
    <name evidence="3" type="ORF">K6T82_17480</name>
</gene>
<evidence type="ECO:0000313" key="4">
    <source>
        <dbReference type="Proteomes" id="UP001139366"/>
    </source>
</evidence>
<accession>A0A9X1HCE7</accession>
<sequence length="380" mass="44681">MKILITTPFFQFSGGSELETIHTANTFASFAEVKEVHVFVAGVYNLKFTENIYINEKVKFFRRPDIFDKRYFYKLNNYLKKKLNLEALPFDFIYWKFKKLSRFDKLYIITKSTLASDYIPLIKLYKSKNNIVIKYTTIFFQPLENVVLKYLSQIRYNIVTSQKQKDFFVNQLNLKNAIAQEILLFNENLGVKKVRTKKDVSLYDFGILGRYSEEKQYEHAINLIENLRNKGFESTLIIKGGCDEDYYKSLIKLVKEKNLEDLITLSFEEVSYDKVYDFFDVFNCFLITSKYEGGPNVGLEVMAYGLPILSYDVGAMKDRLNKFPELIALNEENLTKKAIEILNYEEVAFLQKCDDIKKEYTAKFSNNTKISFLKDFLENK</sequence>
<dbReference type="AlphaFoldDB" id="A0A9X1HCE7"/>
<feature type="domain" description="Glycosyl transferase family 1" evidence="2">
    <location>
        <begin position="203"/>
        <end position="343"/>
    </location>
</feature>
<dbReference type="InterPro" id="IPR001296">
    <property type="entry name" value="Glyco_trans_1"/>
</dbReference>
<dbReference type="GO" id="GO:0016757">
    <property type="term" value="F:glycosyltransferase activity"/>
    <property type="evidence" value="ECO:0007669"/>
    <property type="project" value="InterPro"/>
</dbReference>
<evidence type="ECO:0000259" key="2">
    <source>
        <dbReference type="Pfam" id="PF00534"/>
    </source>
</evidence>
<dbReference type="PANTHER" id="PTHR46401:SF2">
    <property type="entry name" value="GLYCOSYLTRANSFERASE WBBK-RELATED"/>
    <property type="match status" value="1"/>
</dbReference>
<evidence type="ECO:0000256" key="1">
    <source>
        <dbReference type="ARBA" id="ARBA00022679"/>
    </source>
</evidence>
<protein>
    <submittedName>
        <fullName evidence="3">Glycosyltransferase</fullName>
    </submittedName>
</protein>
<evidence type="ECO:0000313" key="3">
    <source>
        <dbReference type="EMBL" id="MBZ4036566.1"/>
    </source>
</evidence>
<proteinExistence type="predicted"/>
<dbReference type="PANTHER" id="PTHR46401">
    <property type="entry name" value="GLYCOSYLTRANSFERASE WBBK-RELATED"/>
    <property type="match status" value="1"/>
</dbReference>
<dbReference type="SUPFAM" id="SSF53756">
    <property type="entry name" value="UDP-Glycosyltransferase/glycogen phosphorylase"/>
    <property type="match status" value="1"/>
</dbReference>
<name>A0A9X1HCE7_9FLAO</name>
<comment type="caution">
    <text evidence="3">The sequence shown here is derived from an EMBL/GenBank/DDBJ whole genome shotgun (WGS) entry which is preliminary data.</text>
</comment>
<reference evidence="3 4" key="1">
    <citation type="journal article" date="2023" name="Antonie Van Leeuwenhoek">
        <title>Flavobacterium potami sp. nov., a multi-metal resistance genes harbouring bacterium isolated from shallow river silt.</title>
        <authorList>
            <person name="Li S."/>
            <person name="Mao S."/>
            <person name="Mu W."/>
            <person name="Guo B."/>
            <person name="Li C."/>
            <person name="Zhu Q."/>
            <person name="Hou X."/>
            <person name="Zhao Y."/>
            <person name="Wei S."/>
            <person name="Liu H."/>
            <person name="Liu A."/>
        </authorList>
    </citation>
    <scope>NUCLEOTIDE SEQUENCE [LARGE SCALE GENOMIC DNA]</scope>
    <source>
        <strain evidence="3 4">17A</strain>
    </source>
</reference>
<dbReference type="RefSeq" id="WP_223708342.1">
    <property type="nucleotide sequence ID" value="NZ_JAINUY010000006.1"/>
</dbReference>
<dbReference type="Proteomes" id="UP001139366">
    <property type="component" value="Unassembled WGS sequence"/>
</dbReference>
<dbReference type="EMBL" id="JAINUY010000006">
    <property type="protein sequence ID" value="MBZ4036566.1"/>
    <property type="molecule type" value="Genomic_DNA"/>
</dbReference>
<keyword evidence="1" id="KW-0808">Transferase</keyword>
<dbReference type="Pfam" id="PF00534">
    <property type="entry name" value="Glycos_transf_1"/>
    <property type="match status" value="1"/>
</dbReference>
<dbReference type="Gene3D" id="3.40.50.2000">
    <property type="entry name" value="Glycogen Phosphorylase B"/>
    <property type="match status" value="1"/>
</dbReference>
<keyword evidence="4" id="KW-1185">Reference proteome</keyword>
<organism evidence="3 4">
    <name type="scientific">Flavobacterium potami</name>
    <dbReference type="NCBI Taxonomy" id="2872310"/>
    <lineage>
        <taxon>Bacteria</taxon>
        <taxon>Pseudomonadati</taxon>
        <taxon>Bacteroidota</taxon>
        <taxon>Flavobacteriia</taxon>
        <taxon>Flavobacteriales</taxon>
        <taxon>Flavobacteriaceae</taxon>
        <taxon>Flavobacterium</taxon>
    </lineage>
</organism>